<dbReference type="RefSeq" id="WP_051902479.1">
    <property type="nucleotide sequence ID" value="NZ_BNEE01000006.1"/>
</dbReference>
<protein>
    <submittedName>
        <fullName evidence="2">Uncharacterized protein</fullName>
    </submittedName>
</protein>
<feature type="compositionally biased region" description="Pro residues" evidence="1">
    <location>
        <begin position="145"/>
        <end position="155"/>
    </location>
</feature>
<comment type="caution">
    <text evidence="2">The sequence shown here is derived from an EMBL/GenBank/DDBJ whole genome shotgun (WGS) entry which is preliminary data.</text>
</comment>
<reference evidence="2" key="1">
    <citation type="submission" date="2020-09" db="EMBL/GenBank/DDBJ databases">
        <title>Whole genome shotgun sequence of Streptomyces xanthophaeus NBRC 12829.</title>
        <authorList>
            <person name="Komaki H."/>
            <person name="Tamura T."/>
        </authorList>
    </citation>
    <scope>NUCLEOTIDE SEQUENCE</scope>
    <source>
        <strain evidence="2">NBRC 12829</strain>
    </source>
</reference>
<dbReference type="OrthoDB" id="3867807at2"/>
<sequence length="155" mass="16470">MTPELRWNHGPGGDSGCTKGIAGAPTGTGAADRRIVVLTVVSEQRRPVLLGVIQRAWKDRGYTITSVNPHKVFPSIHAATPDGYVLSVEVGGEGQFFIEAATPCLRDHPVQDPTAKPNTPNRNVPFPARPDTQDAFWSDTTPLPSGSPEPSPAAP</sequence>
<accession>A0A919H4S6</accession>
<keyword evidence="3" id="KW-1185">Reference proteome</keyword>
<evidence type="ECO:0000313" key="2">
    <source>
        <dbReference type="EMBL" id="GHI88166.1"/>
    </source>
</evidence>
<feature type="region of interest" description="Disordered" evidence="1">
    <location>
        <begin position="107"/>
        <end position="155"/>
    </location>
</feature>
<organism evidence="2 3">
    <name type="scientific">Streptomyces xanthophaeus</name>
    <dbReference type="NCBI Taxonomy" id="67385"/>
    <lineage>
        <taxon>Bacteria</taxon>
        <taxon>Bacillati</taxon>
        <taxon>Actinomycetota</taxon>
        <taxon>Actinomycetes</taxon>
        <taxon>Kitasatosporales</taxon>
        <taxon>Streptomycetaceae</taxon>
        <taxon>Streptomyces</taxon>
    </lineage>
</organism>
<dbReference type="Proteomes" id="UP000600026">
    <property type="component" value="Unassembled WGS sequence"/>
</dbReference>
<feature type="compositionally biased region" description="Low complexity" evidence="1">
    <location>
        <begin position="18"/>
        <end position="28"/>
    </location>
</feature>
<feature type="region of interest" description="Disordered" evidence="1">
    <location>
        <begin position="1"/>
        <end position="28"/>
    </location>
</feature>
<dbReference type="EMBL" id="BNEE01000006">
    <property type="protein sequence ID" value="GHI88166.1"/>
    <property type="molecule type" value="Genomic_DNA"/>
</dbReference>
<dbReference type="AlphaFoldDB" id="A0A919H4S6"/>
<proteinExistence type="predicted"/>
<evidence type="ECO:0000313" key="3">
    <source>
        <dbReference type="Proteomes" id="UP000600026"/>
    </source>
</evidence>
<evidence type="ECO:0000256" key="1">
    <source>
        <dbReference type="SAM" id="MobiDB-lite"/>
    </source>
</evidence>
<gene>
    <name evidence="2" type="ORF">Sxan_55300</name>
</gene>
<name>A0A919H4S6_9ACTN</name>